<dbReference type="Gene3D" id="3.30.40.10">
    <property type="entry name" value="Zinc/RING finger domain, C3HC4 (zinc finger)"/>
    <property type="match status" value="1"/>
</dbReference>
<evidence type="ECO:0000256" key="2">
    <source>
        <dbReference type="ARBA" id="ARBA00022771"/>
    </source>
</evidence>
<dbReference type="SUPFAM" id="SSF57903">
    <property type="entry name" value="FYVE/PHD zinc finger"/>
    <property type="match status" value="1"/>
</dbReference>
<dbReference type="PANTHER" id="PTHR46201:SF1">
    <property type="entry name" value="PHD FINGER PROTEIN MALE STERILITY 1"/>
    <property type="match status" value="1"/>
</dbReference>
<evidence type="ECO:0000256" key="4">
    <source>
        <dbReference type="ARBA" id="ARBA00023015"/>
    </source>
</evidence>
<keyword evidence="5" id="KW-0804">Transcription</keyword>
<dbReference type="InterPro" id="IPR013083">
    <property type="entry name" value="Znf_RING/FYVE/PHD"/>
</dbReference>
<dbReference type="CDD" id="cd15556">
    <property type="entry name" value="PHD_MMD1_like"/>
    <property type="match status" value="1"/>
</dbReference>
<protein>
    <recommendedName>
        <fullName evidence="7">PHD-type domain-containing protein</fullName>
    </recommendedName>
</protein>
<dbReference type="InterPro" id="IPR011011">
    <property type="entry name" value="Znf_FYVE_PHD"/>
</dbReference>
<dbReference type="AlphaFoldDB" id="A0A2G2ZGY0"/>
<evidence type="ECO:0000256" key="6">
    <source>
        <dbReference type="PROSITE-ProRule" id="PRU00146"/>
    </source>
</evidence>
<dbReference type="InterPro" id="IPR057765">
    <property type="entry name" value="MS1-like_ubiquitin"/>
</dbReference>
<dbReference type="InterPro" id="IPR019787">
    <property type="entry name" value="Znf_PHD-finger"/>
</dbReference>
<sequence length="787" mass="89421">MRSDLSLEGVFNTEREMWYFPETTCHHRIDVDNCGPKAEYGIVIVKLRLYSLARVLSLSSDSDFRVPSLHLCSCTVESVEVCSNGSLILMYRGFVRLERGFRSTRSRAPLAVQIQAEAVDLEEMKEMSTLDLSGSKKRKRNINEKVFKFKNFGEQGFPIEFIGCNFEQNVKLLLEFAQQENVSIWSFQLEVHRHPPMHVVLFVVEEQVELSLNPNCKHCQYIGWGNHLMCNKKYHFMLPTKDTIAACVEGGLKNNIGGENRSKLNLIEIEGHMMHGVFHSNGFGHLLCINGSLEIASSDLPGHSIMDFWDRLCIGLGARKVSLRDVSTKKGMDLRLLNTVAYGEPWFGRWGYKFGRGSFGVTQETYQSAINAIQNMPLALLAHHVGVININEILTVLSRYQMLSGHSLVTLCDAIHFMLELKSRIPKESNLTSCYPGLLVDTTCRWSPKRVEMAIRVVVEALKRAESRWVSRQEVRDAARAYIGDTGLLDFVLKSLGNHIVGKYLVRRCLNPVTKVLEYCLEDISKAFPKQDQGFRVNDSKGKQQYKITWVQLMKDIYFLYKNILKEDKGLMSNYTGVLATIPAASRIILDTKYFLKEYKGIEADSRIEVDKSKIYCAIMLATKDGFGVEEKVMTPFECFTLRKDVTFDELKIEVEKIFGAIYRGLRNFATRSINNLMSPITGSELVFNVMKPGSKVVLGGVIMSIDHHHNNNNINGGIFEGIKNNIIVDCLCGTKDEEDGERMVSCDICEVWQHTRCVNIPNHEEIPDIFLCNKCEQDILQFQSLP</sequence>
<dbReference type="Gramene" id="PHT81259">
    <property type="protein sequence ID" value="PHT81259"/>
    <property type="gene ID" value="T459_14274"/>
</dbReference>
<dbReference type="Pfam" id="PF25874">
    <property type="entry name" value="WHD_plant_repro"/>
    <property type="match status" value="1"/>
</dbReference>
<dbReference type="STRING" id="4072.A0A2G2ZGY0"/>
<proteinExistence type="predicted"/>
<dbReference type="PROSITE" id="PS01359">
    <property type="entry name" value="ZF_PHD_1"/>
    <property type="match status" value="1"/>
</dbReference>
<reference evidence="8 9" key="2">
    <citation type="journal article" date="2017" name="Genome Biol.">
        <title>New reference genome sequences of hot pepper reveal the massive evolution of plant disease-resistance genes by retroduplication.</title>
        <authorList>
            <person name="Kim S."/>
            <person name="Park J."/>
            <person name="Yeom S.I."/>
            <person name="Kim Y.M."/>
            <person name="Seo E."/>
            <person name="Kim K.T."/>
            <person name="Kim M.S."/>
            <person name="Lee J.M."/>
            <person name="Cheong K."/>
            <person name="Shin H.S."/>
            <person name="Kim S.B."/>
            <person name="Han K."/>
            <person name="Lee J."/>
            <person name="Park M."/>
            <person name="Lee H.A."/>
            <person name="Lee H.Y."/>
            <person name="Lee Y."/>
            <person name="Oh S."/>
            <person name="Lee J.H."/>
            <person name="Choi E."/>
            <person name="Choi E."/>
            <person name="Lee S.E."/>
            <person name="Jeon J."/>
            <person name="Kim H."/>
            <person name="Choi G."/>
            <person name="Song H."/>
            <person name="Lee J."/>
            <person name="Lee S.C."/>
            <person name="Kwon J.K."/>
            <person name="Lee H.Y."/>
            <person name="Koo N."/>
            <person name="Hong Y."/>
            <person name="Kim R.W."/>
            <person name="Kang W.H."/>
            <person name="Huh J.H."/>
            <person name="Kang B.C."/>
            <person name="Yang T.J."/>
            <person name="Lee Y.H."/>
            <person name="Bennetzen J.L."/>
            <person name="Choi D."/>
        </authorList>
    </citation>
    <scope>NUCLEOTIDE SEQUENCE [LARGE SCALE GENOMIC DNA]</scope>
    <source>
        <strain evidence="9">cv. CM334</strain>
    </source>
</reference>
<evidence type="ECO:0000256" key="5">
    <source>
        <dbReference type="ARBA" id="ARBA00023163"/>
    </source>
</evidence>
<comment type="caution">
    <text evidence="8">The sequence shown here is derived from an EMBL/GenBank/DDBJ whole genome shotgun (WGS) entry which is preliminary data.</text>
</comment>
<dbReference type="PANTHER" id="PTHR46201">
    <property type="entry name" value="PHD FINGER PROTEIN MALE MEIOCYTE DEATH 1-RELATED"/>
    <property type="match status" value="1"/>
</dbReference>
<dbReference type="InterPro" id="IPR019786">
    <property type="entry name" value="Zinc_finger_PHD-type_CS"/>
</dbReference>
<keyword evidence="4" id="KW-0805">Transcription regulation</keyword>
<dbReference type="Pfam" id="PF25565">
    <property type="entry name" value="Ubiquitin_At1g33420"/>
    <property type="match status" value="1"/>
</dbReference>
<dbReference type="SMART" id="SM00249">
    <property type="entry name" value="PHD"/>
    <property type="match status" value="1"/>
</dbReference>
<evidence type="ECO:0000259" key="7">
    <source>
        <dbReference type="PROSITE" id="PS50016"/>
    </source>
</evidence>
<dbReference type="OMA" id="LCVLEPH"/>
<dbReference type="EMBL" id="AYRZ02000005">
    <property type="protein sequence ID" value="PHT81259.1"/>
    <property type="molecule type" value="Genomic_DNA"/>
</dbReference>
<dbReference type="InterPro" id="IPR058054">
    <property type="entry name" value="Znf_MS1-like"/>
</dbReference>
<evidence type="ECO:0000256" key="3">
    <source>
        <dbReference type="ARBA" id="ARBA00022833"/>
    </source>
</evidence>
<evidence type="ECO:0000313" key="9">
    <source>
        <dbReference type="Proteomes" id="UP000222542"/>
    </source>
</evidence>
<gene>
    <name evidence="8" type="ORF">T459_14274</name>
</gene>
<dbReference type="GO" id="GO:0008270">
    <property type="term" value="F:zinc ion binding"/>
    <property type="evidence" value="ECO:0007669"/>
    <property type="project" value="UniProtKB-KW"/>
</dbReference>
<dbReference type="Pfam" id="PF00628">
    <property type="entry name" value="PHD"/>
    <property type="match status" value="1"/>
</dbReference>
<evidence type="ECO:0000256" key="1">
    <source>
        <dbReference type="ARBA" id="ARBA00022723"/>
    </source>
</evidence>
<feature type="domain" description="PHD-type" evidence="7">
    <location>
        <begin position="728"/>
        <end position="779"/>
    </location>
</feature>
<dbReference type="PROSITE" id="PS50016">
    <property type="entry name" value="ZF_PHD_2"/>
    <property type="match status" value="1"/>
</dbReference>
<dbReference type="Proteomes" id="UP000222542">
    <property type="component" value="Unassembled WGS sequence"/>
</dbReference>
<accession>A0A2G2ZGY0</accession>
<reference evidence="8 9" key="1">
    <citation type="journal article" date="2014" name="Nat. Genet.">
        <title>Genome sequence of the hot pepper provides insights into the evolution of pungency in Capsicum species.</title>
        <authorList>
            <person name="Kim S."/>
            <person name="Park M."/>
            <person name="Yeom S.I."/>
            <person name="Kim Y.M."/>
            <person name="Lee J.M."/>
            <person name="Lee H.A."/>
            <person name="Seo E."/>
            <person name="Choi J."/>
            <person name="Cheong K."/>
            <person name="Kim K.T."/>
            <person name="Jung K."/>
            <person name="Lee G.W."/>
            <person name="Oh S.K."/>
            <person name="Bae C."/>
            <person name="Kim S.B."/>
            <person name="Lee H.Y."/>
            <person name="Kim S.Y."/>
            <person name="Kim M.S."/>
            <person name="Kang B.C."/>
            <person name="Jo Y.D."/>
            <person name="Yang H.B."/>
            <person name="Jeong H.J."/>
            <person name="Kang W.H."/>
            <person name="Kwon J.K."/>
            <person name="Shin C."/>
            <person name="Lim J.Y."/>
            <person name="Park J.H."/>
            <person name="Huh J.H."/>
            <person name="Kim J.S."/>
            <person name="Kim B.D."/>
            <person name="Cohen O."/>
            <person name="Paran I."/>
            <person name="Suh M.C."/>
            <person name="Lee S.B."/>
            <person name="Kim Y.K."/>
            <person name="Shin Y."/>
            <person name="Noh S.J."/>
            <person name="Park J."/>
            <person name="Seo Y.S."/>
            <person name="Kwon S.Y."/>
            <person name="Kim H.A."/>
            <person name="Park J.M."/>
            <person name="Kim H.J."/>
            <person name="Choi S.B."/>
            <person name="Bosland P.W."/>
            <person name="Reeves G."/>
            <person name="Jo S.H."/>
            <person name="Lee B.W."/>
            <person name="Cho H.T."/>
            <person name="Choi H.S."/>
            <person name="Lee M.S."/>
            <person name="Yu Y."/>
            <person name="Do Choi Y."/>
            <person name="Park B.S."/>
            <person name="van Deynze A."/>
            <person name="Ashrafi H."/>
            <person name="Hill T."/>
            <person name="Kim W.T."/>
            <person name="Pai H.S."/>
            <person name="Ahn H.K."/>
            <person name="Yeam I."/>
            <person name="Giovannoni J.J."/>
            <person name="Rose J.K."/>
            <person name="Sorensen I."/>
            <person name="Lee S.J."/>
            <person name="Kim R.W."/>
            <person name="Choi I.Y."/>
            <person name="Choi B.S."/>
            <person name="Lim J.S."/>
            <person name="Lee Y.H."/>
            <person name="Choi D."/>
        </authorList>
    </citation>
    <scope>NUCLEOTIDE SEQUENCE [LARGE SCALE GENOMIC DNA]</scope>
    <source>
        <strain evidence="9">cv. CM334</strain>
    </source>
</reference>
<evidence type="ECO:0000313" key="8">
    <source>
        <dbReference type="EMBL" id="PHT81259.1"/>
    </source>
</evidence>
<name>A0A2G2ZGY0_CAPAN</name>
<dbReference type="InterPro" id="IPR059080">
    <property type="entry name" value="WHD_PTC1"/>
</dbReference>
<organism evidence="8 9">
    <name type="scientific">Capsicum annuum</name>
    <name type="common">Capsicum pepper</name>
    <dbReference type="NCBI Taxonomy" id="4072"/>
    <lineage>
        <taxon>Eukaryota</taxon>
        <taxon>Viridiplantae</taxon>
        <taxon>Streptophyta</taxon>
        <taxon>Embryophyta</taxon>
        <taxon>Tracheophyta</taxon>
        <taxon>Spermatophyta</taxon>
        <taxon>Magnoliopsida</taxon>
        <taxon>eudicotyledons</taxon>
        <taxon>Gunneridae</taxon>
        <taxon>Pentapetalae</taxon>
        <taxon>asterids</taxon>
        <taxon>lamiids</taxon>
        <taxon>Solanales</taxon>
        <taxon>Solanaceae</taxon>
        <taxon>Solanoideae</taxon>
        <taxon>Capsiceae</taxon>
        <taxon>Capsicum</taxon>
    </lineage>
</organism>
<keyword evidence="9" id="KW-1185">Reference proteome</keyword>
<keyword evidence="2 6" id="KW-0863">Zinc-finger</keyword>
<keyword evidence="3" id="KW-0862">Zinc</keyword>
<dbReference type="InterPro" id="IPR001965">
    <property type="entry name" value="Znf_PHD"/>
</dbReference>
<keyword evidence="1" id="KW-0479">Metal-binding</keyword>